<dbReference type="GO" id="GO:0016020">
    <property type="term" value="C:membrane"/>
    <property type="evidence" value="ECO:0007669"/>
    <property type="project" value="TreeGrafter"/>
</dbReference>
<accession>A0A2J8VC03</accession>
<dbReference type="InterPro" id="IPR051990">
    <property type="entry name" value="CCPG1/PBIP1"/>
</dbReference>
<reference evidence="2" key="1">
    <citation type="submission" date="2017-12" db="EMBL/GenBank/DDBJ databases">
        <title>High-resolution comparative analysis of great ape genomes.</title>
        <authorList>
            <person name="Pollen A."/>
            <person name="Hastie A."/>
            <person name="Hormozdiari F."/>
            <person name="Dougherty M."/>
            <person name="Liu R."/>
            <person name="Chaisson M."/>
            <person name="Hoppe E."/>
            <person name="Hill C."/>
            <person name="Pang A."/>
            <person name="Hillier L."/>
            <person name="Baker C."/>
            <person name="Armstrong J."/>
            <person name="Shendure J."/>
            <person name="Paten B."/>
            <person name="Wilson R."/>
            <person name="Chao H."/>
            <person name="Schneider V."/>
            <person name="Ventura M."/>
            <person name="Kronenberg Z."/>
            <person name="Murali S."/>
            <person name="Gordon D."/>
            <person name="Cantsilieris S."/>
            <person name="Munson K."/>
            <person name="Nelson B."/>
            <person name="Raja A."/>
            <person name="Underwood J."/>
            <person name="Diekhans M."/>
            <person name="Fiddes I."/>
            <person name="Haussler D."/>
            <person name="Eichler E."/>
        </authorList>
    </citation>
    <scope>NUCLEOTIDE SEQUENCE [LARGE SCALE GENOMIC DNA]</scope>
    <source>
        <strain evidence="2">Susie</strain>
    </source>
</reference>
<dbReference type="AlphaFoldDB" id="A0A2J8VC03"/>
<proteinExistence type="predicted"/>
<gene>
    <name evidence="2" type="ORF">CR201_G0020239</name>
</gene>
<organism evidence="2">
    <name type="scientific">Pongo abelii</name>
    <name type="common">Sumatran orangutan</name>
    <name type="synonym">Pongo pygmaeus abelii</name>
    <dbReference type="NCBI Taxonomy" id="9601"/>
    <lineage>
        <taxon>Eukaryota</taxon>
        <taxon>Metazoa</taxon>
        <taxon>Chordata</taxon>
        <taxon>Craniata</taxon>
        <taxon>Vertebrata</taxon>
        <taxon>Euteleostomi</taxon>
        <taxon>Mammalia</taxon>
        <taxon>Eutheria</taxon>
        <taxon>Euarchontoglires</taxon>
        <taxon>Primates</taxon>
        <taxon>Haplorrhini</taxon>
        <taxon>Catarrhini</taxon>
        <taxon>Hominidae</taxon>
        <taxon>Pongo</taxon>
    </lineage>
</organism>
<feature type="non-terminal residue" evidence="2">
    <location>
        <position position="1"/>
    </location>
</feature>
<dbReference type="PANTHER" id="PTHR28638">
    <property type="entry name" value="CELL CYCLE PROGRESSION PROTEIN 1"/>
    <property type="match status" value="1"/>
</dbReference>
<keyword evidence="1" id="KW-0175">Coiled coil</keyword>
<dbReference type="PANTHER" id="PTHR28638:SF2">
    <property type="entry name" value="CELL CYCLE PROGRESSION PROTEIN 1"/>
    <property type="match status" value="1"/>
</dbReference>
<comment type="caution">
    <text evidence="2">The sequence shown here is derived from an EMBL/GenBank/DDBJ whole genome shotgun (WGS) entry which is preliminary data.</text>
</comment>
<name>A0A2J8VC03_PONAB</name>
<sequence>TDFVNDVKDYLRNMKEYQVDNDGVFEKLDEYIYRHFFGHTFSPPYGPSRPDKKQRMVNIENSRHRKQEQKHLQPQPYKREDRVLLCRPGWSAVVRSWLTASSASRVHAILLPQPPE</sequence>
<evidence type="ECO:0000256" key="1">
    <source>
        <dbReference type="ARBA" id="ARBA00023054"/>
    </source>
</evidence>
<protein>
    <submittedName>
        <fullName evidence="2">CCPG1 isoform 1</fullName>
    </submittedName>
</protein>
<dbReference type="EMBL" id="NDHI03003424">
    <property type="protein sequence ID" value="PNJ55056.1"/>
    <property type="molecule type" value="Genomic_DNA"/>
</dbReference>
<evidence type="ECO:0000313" key="2">
    <source>
        <dbReference type="EMBL" id="PNJ55056.1"/>
    </source>
</evidence>